<comment type="caution">
    <text evidence="1">The sequence shown here is derived from an EMBL/GenBank/DDBJ whole genome shotgun (WGS) entry which is preliminary data.</text>
</comment>
<dbReference type="RefSeq" id="WP_201430438.1">
    <property type="nucleotide sequence ID" value="NZ_JAEQBW010000002.1"/>
</dbReference>
<organism evidence="1 2">
    <name type="scientific">Marivirga aurantiaca</name>
    <dbReference type="NCBI Taxonomy" id="2802615"/>
    <lineage>
        <taxon>Bacteria</taxon>
        <taxon>Pseudomonadati</taxon>
        <taxon>Bacteroidota</taxon>
        <taxon>Cytophagia</taxon>
        <taxon>Cytophagales</taxon>
        <taxon>Marivirgaceae</taxon>
        <taxon>Marivirga</taxon>
    </lineage>
</organism>
<sequence>MNNIFGNFELVPNEQKGYVDELEKEFNVSLPPIFKTFCQTFVLNSLTPNENHHVIHPNEDLGYEGFRKSLVDRLKVYSNTGDYYQNDRMLPIITSGIHNGGICVSLDNDEIYVLNEMTDERFVKISKNIFEFISQLQQISFLN</sequence>
<reference evidence="1" key="1">
    <citation type="submission" date="2021-01" db="EMBL/GenBank/DDBJ databases">
        <title>Marivirga aurantiaca sp. nov., isolated from intertidal surface sediments.</title>
        <authorList>
            <person name="Zhang M."/>
        </authorList>
    </citation>
    <scope>NUCLEOTIDE SEQUENCE</scope>
    <source>
        <strain evidence="1">S37H4</strain>
    </source>
</reference>
<dbReference type="EMBL" id="JAEQBW010000002">
    <property type="protein sequence ID" value="MBK6264770.1"/>
    <property type="molecule type" value="Genomic_DNA"/>
</dbReference>
<dbReference type="AlphaFoldDB" id="A0A934WXT5"/>
<dbReference type="SUPFAM" id="SSF160631">
    <property type="entry name" value="SMI1/KNR4-like"/>
    <property type="match status" value="1"/>
</dbReference>
<name>A0A934WXT5_9BACT</name>
<dbReference type="Proteomes" id="UP000611723">
    <property type="component" value="Unassembled WGS sequence"/>
</dbReference>
<gene>
    <name evidence="1" type="ORF">JKA74_06960</name>
</gene>
<dbReference type="InterPro" id="IPR037883">
    <property type="entry name" value="Knr4/Smi1-like_sf"/>
</dbReference>
<evidence type="ECO:0000313" key="1">
    <source>
        <dbReference type="EMBL" id="MBK6264770.1"/>
    </source>
</evidence>
<protein>
    <submittedName>
        <fullName evidence="1">SMI1/KNR4 family protein</fullName>
    </submittedName>
</protein>
<accession>A0A934WXT5</accession>
<keyword evidence="2" id="KW-1185">Reference proteome</keyword>
<dbReference type="Pfam" id="PF14568">
    <property type="entry name" value="SUKH_6"/>
    <property type="match status" value="1"/>
</dbReference>
<proteinExistence type="predicted"/>
<evidence type="ECO:0000313" key="2">
    <source>
        <dbReference type="Proteomes" id="UP000611723"/>
    </source>
</evidence>
<dbReference type="Gene3D" id="3.40.1580.10">
    <property type="entry name" value="SMI1/KNR4-like"/>
    <property type="match status" value="1"/>
</dbReference>